<dbReference type="Pfam" id="PF13392">
    <property type="entry name" value="HNH_3"/>
    <property type="match status" value="1"/>
</dbReference>
<evidence type="ECO:0000259" key="1">
    <source>
        <dbReference type="SMART" id="SM00507"/>
    </source>
</evidence>
<accession>A0AAT9V7L0</accession>
<feature type="domain" description="HNH nuclease" evidence="1">
    <location>
        <begin position="57"/>
        <end position="105"/>
    </location>
</feature>
<dbReference type="EMBL" id="OQ846916">
    <property type="protein sequence ID" value="WJJ55317.1"/>
    <property type="molecule type" value="Genomic_DNA"/>
</dbReference>
<protein>
    <recommendedName>
        <fullName evidence="1">HNH nuclease domain-containing protein</fullName>
    </recommendedName>
</protein>
<dbReference type="SMART" id="SM00507">
    <property type="entry name" value="HNHc"/>
    <property type="match status" value="1"/>
</dbReference>
<sequence length="190" mass="22018">MTAHRKVFVRQDGELLKQVKGTPWYVTNLGRIMTTRGQGWEKKFTLSRNGYYMVNYKGKNYYVHILVAEAFLGERPDGFEVNHKDGNKKNNHVDNLEYVTKSENIQHAVDTGLKPSMHGETNGMHKLSNDDAKRLILELEHGASNDYLGQKYGLHSRYVSLIRHKRRWEKLWRELEGSTTIETTPNGGRE</sequence>
<organism evidence="2">
    <name type="scientific">Alicyclobacillus phage KKP_3916</name>
    <dbReference type="NCBI Taxonomy" id="3040651"/>
    <lineage>
        <taxon>Viruses</taxon>
        <taxon>Duplodnaviria</taxon>
        <taxon>Heunggongvirae</taxon>
        <taxon>Uroviricota</taxon>
        <taxon>Caudoviricetes</taxon>
    </lineage>
</organism>
<evidence type="ECO:0000313" key="2">
    <source>
        <dbReference type="EMBL" id="WJJ55317.1"/>
    </source>
</evidence>
<dbReference type="Gene3D" id="3.90.75.20">
    <property type="match status" value="1"/>
</dbReference>
<gene>
    <name evidence="2" type="ORF">QB910_000073</name>
</gene>
<dbReference type="SUPFAM" id="SSF54060">
    <property type="entry name" value="His-Me finger endonucleases"/>
    <property type="match status" value="1"/>
</dbReference>
<reference evidence="2" key="1">
    <citation type="submission" date="2023-04" db="EMBL/GenBank/DDBJ databases">
        <title>Characterization and genome study of newly isolated Alicyclobacillus-specific phaga.</title>
        <authorList>
            <person name="Shymialevich D."/>
            <person name="Wojcicki M."/>
            <person name="Srednicka P."/>
            <person name="Swider O."/>
        </authorList>
    </citation>
    <scope>NUCLEOTIDE SEQUENCE</scope>
</reference>
<dbReference type="InterPro" id="IPR044925">
    <property type="entry name" value="His-Me_finger_sf"/>
</dbReference>
<dbReference type="InterPro" id="IPR003615">
    <property type="entry name" value="HNH_nuc"/>
</dbReference>
<name>A0AAT9V7L0_9CAUD</name>
<proteinExistence type="predicted"/>